<comment type="caution">
    <text evidence="2">The sequence shown here is derived from an EMBL/GenBank/DDBJ whole genome shotgun (WGS) entry which is preliminary data.</text>
</comment>
<dbReference type="PROSITE" id="PS51257">
    <property type="entry name" value="PROKAR_LIPOPROTEIN"/>
    <property type="match status" value="1"/>
</dbReference>
<dbReference type="RefSeq" id="WP_135283405.1">
    <property type="nucleotide sequence ID" value="NZ_SMLL01000001.1"/>
</dbReference>
<evidence type="ECO:0008006" key="4">
    <source>
        <dbReference type="Google" id="ProtNLM"/>
    </source>
</evidence>
<protein>
    <recommendedName>
        <fullName evidence="4">Lipoprotein</fullName>
    </recommendedName>
</protein>
<keyword evidence="3" id="KW-1185">Reference proteome</keyword>
<proteinExistence type="predicted"/>
<keyword evidence="1" id="KW-0732">Signal</keyword>
<name>A0A4Z0BZ73_9BURK</name>
<accession>A0A4Z0BZ73</accession>
<evidence type="ECO:0000256" key="1">
    <source>
        <dbReference type="SAM" id="SignalP"/>
    </source>
</evidence>
<dbReference type="AlphaFoldDB" id="A0A4Z0BZ73"/>
<dbReference type="EMBL" id="SMLL01000001">
    <property type="protein sequence ID" value="TFZ04523.1"/>
    <property type="molecule type" value="Genomic_DNA"/>
</dbReference>
<feature type="chain" id="PRO_5021304257" description="Lipoprotein" evidence="1">
    <location>
        <begin position="19"/>
        <end position="167"/>
    </location>
</feature>
<reference evidence="2 3" key="1">
    <citation type="submission" date="2019-03" db="EMBL/GenBank/DDBJ databases">
        <title>Ramlibacter rhizophilus CCTCC AB2015357, whole genome shotgun sequence.</title>
        <authorList>
            <person name="Zhang X."/>
            <person name="Feng G."/>
            <person name="Zhu H."/>
        </authorList>
    </citation>
    <scope>NUCLEOTIDE SEQUENCE [LARGE SCALE GENOMIC DNA]</scope>
    <source>
        <strain evidence="2 3">CCTCC AB2015357</strain>
    </source>
</reference>
<evidence type="ECO:0000313" key="2">
    <source>
        <dbReference type="EMBL" id="TFZ04523.1"/>
    </source>
</evidence>
<gene>
    <name evidence="2" type="ORF">EZ242_01875</name>
</gene>
<dbReference type="Proteomes" id="UP000297564">
    <property type="component" value="Unassembled WGS sequence"/>
</dbReference>
<sequence>MKLPVLIASCSLILCGCAATYVAPTAGPTATVRYVAGDGIRSGDAYMYQSERCDGIALLGSIGSSTAPTLDSLVGKVEARSPAKTVMVPAGRRVINHFRVMQHDARPLYDLHCQVTIAFEPQKDGLYEAVFSLDGRYCSVRVFRLDPVSMKRAPEPSAQKTATQCKF</sequence>
<organism evidence="2 3">
    <name type="scientific">Ramlibacter rhizophilus</name>
    <dbReference type="NCBI Taxonomy" id="1781167"/>
    <lineage>
        <taxon>Bacteria</taxon>
        <taxon>Pseudomonadati</taxon>
        <taxon>Pseudomonadota</taxon>
        <taxon>Betaproteobacteria</taxon>
        <taxon>Burkholderiales</taxon>
        <taxon>Comamonadaceae</taxon>
        <taxon>Ramlibacter</taxon>
    </lineage>
</organism>
<feature type="signal peptide" evidence="1">
    <location>
        <begin position="1"/>
        <end position="18"/>
    </location>
</feature>
<evidence type="ECO:0000313" key="3">
    <source>
        <dbReference type="Proteomes" id="UP000297564"/>
    </source>
</evidence>